<evidence type="ECO:0000313" key="1">
    <source>
        <dbReference type="EMBL" id="GAA5062220.1"/>
    </source>
</evidence>
<dbReference type="GeneID" id="68616561"/>
<proteinExistence type="predicted"/>
<comment type="caution">
    <text evidence="1">The sequence shown here is derived from an EMBL/GenBank/DDBJ whole genome shotgun (WGS) entry which is preliminary data.</text>
</comment>
<sequence>MEEASDRGLLGIVEVVFMLGFTYEEKFVIIALCTGSNYSLVDPIQIMGYGFLQESTSTRMDPVKDGDEADCIVKN</sequence>
<dbReference type="RefSeq" id="WP_227778104.1">
    <property type="nucleotide sequence ID" value="NZ_BAABKX010000022.1"/>
</dbReference>
<protein>
    <submittedName>
        <fullName evidence="1">Uncharacterized protein</fullName>
    </submittedName>
</protein>
<evidence type="ECO:0000313" key="2">
    <source>
        <dbReference type="Proteomes" id="UP001501729"/>
    </source>
</evidence>
<dbReference type="AlphaFoldDB" id="A0AAV3UQG3"/>
<dbReference type="EMBL" id="BAABKX010000022">
    <property type="protein sequence ID" value="GAA5062220.1"/>
    <property type="molecule type" value="Genomic_DNA"/>
</dbReference>
<keyword evidence="2" id="KW-1185">Reference proteome</keyword>
<gene>
    <name evidence="1" type="ORF">GCM10025751_49230</name>
</gene>
<name>A0AAV3UQG3_9EURY</name>
<organism evidence="1 2">
    <name type="scientific">Haladaptatus pallidirubidus</name>
    <dbReference type="NCBI Taxonomy" id="1008152"/>
    <lineage>
        <taxon>Archaea</taxon>
        <taxon>Methanobacteriati</taxon>
        <taxon>Methanobacteriota</taxon>
        <taxon>Stenosarchaea group</taxon>
        <taxon>Halobacteria</taxon>
        <taxon>Halobacteriales</taxon>
        <taxon>Haladaptataceae</taxon>
        <taxon>Haladaptatus</taxon>
    </lineage>
</organism>
<reference evidence="1 2" key="1">
    <citation type="journal article" date="2019" name="Int. J. Syst. Evol. Microbiol.">
        <title>The Global Catalogue of Microorganisms (GCM) 10K type strain sequencing project: providing services to taxonomists for standard genome sequencing and annotation.</title>
        <authorList>
            <consortium name="The Broad Institute Genomics Platform"/>
            <consortium name="The Broad Institute Genome Sequencing Center for Infectious Disease"/>
            <person name="Wu L."/>
            <person name="Ma J."/>
        </authorList>
    </citation>
    <scope>NUCLEOTIDE SEQUENCE [LARGE SCALE GENOMIC DNA]</scope>
    <source>
        <strain evidence="1 2">JCM 17504</strain>
    </source>
</reference>
<dbReference type="Proteomes" id="UP001501729">
    <property type="component" value="Unassembled WGS sequence"/>
</dbReference>
<accession>A0AAV3UQG3</accession>